<reference evidence="3" key="1">
    <citation type="journal article" date="2018" name="Nat. Microbiol.">
        <title>Leveraging single-cell genomics to expand the fungal tree of life.</title>
        <authorList>
            <person name="Ahrendt S.R."/>
            <person name="Quandt C.A."/>
            <person name="Ciobanu D."/>
            <person name="Clum A."/>
            <person name="Salamov A."/>
            <person name="Andreopoulos B."/>
            <person name="Cheng J.F."/>
            <person name="Woyke T."/>
            <person name="Pelin A."/>
            <person name="Henrissat B."/>
            <person name="Reynolds N.K."/>
            <person name="Benny G.L."/>
            <person name="Smith M.E."/>
            <person name="James T.Y."/>
            <person name="Grigoriev I.V."/>
        </authorList>
    </citation>
    <scope>NUCLEOTIDE SEQUENCE [LARGE SCALE GENOMIC DNA]</scope>
</reference>
<dbReference type="SMART" id="SM00666">
    <property type="entry name" value="PB1"/>
    <property type="match status" value="1"/>
</dbReference>
<dbReference type="Pfam" id="PF00564">
    <property type="entry name" value="PB1"/>
    <property type="match status" value="1"/>
</dbReference>
<organism evidence="2 3">
    <name type="scientific">Blyttiomyces helicus</name>
    <dbReference type="NCBI Taxonomy" id="388810"/>
    <lineage>
        <taxon>Eukaryota</taxon>
        <taxon>Fungi</taxon>
        <taxon>Fungi incertae sedis</taxon>
        <taxon>Chytridiomycota</taxon>
        <taxon>Chytridiomycota incertae sedis</taxon>
        <taxon>Chytridiomycetes</taxon>
        <taxon>Chytridiomycetes incertae sedis</taxon>
        <taxon>Blyttiomyces</taxon>
    </lineage>
</organism>
<dbReference type="AlphaFoldDB" id="A0A4V1IPW4"/>
<dbReference type="PROSITE" id="PS51745">
    <property type="entry name" value="PB1"/>
    <property type="match status" value="1"/>
</dbReference>
<dbReference type="EMBL" id="ML000069">
    <property type="protein sequence ID" value="RKO84467.1"/>
    <property type="molecule type" value="Genomic_DNA"/>
</dbReference>
<evidence type="ECO:0000313" key="2">
    <source>
        <dbReference type="EMBL" id="RKO84467.1"/>
    </source>
</evidence>
<protein>
    <recommendedName>
        <fullName evidence="1">PB1 domain-containing protein</fullName>
    </recommendedName>
</protein>
<dbReference type="Proteomes" id="UP000269721">
    <property type="component" value="Unassembled WGS sequence"/>
</dbReference>
<evidence type="ECO:0000259" key="1">
    <source>
        <dbReference type="PROSITE" id="PS51745"/>
    </source>
</evidence>
<dbReference type="InterPro" id="IPR053793">
    <property type="entry name" value="PB1-like"/>
</dbReference>
<gene>
    <name evidence="2" type="ORF">BDK51DRAFT_29556</name>
</gene>
<dbReference type="CDD" id="cd05992">
    <property type="entry name" value="PB1"/>
    <property type="match status" value="1"/>
</dbReference>
<keyword evidence="3" id="KW-1185">Reference proteome</keyword>
<evidence type="ECO:0000313" key="3">
    <source>
        <dbReference type="Proteomes" id="UP000269721"/>
    </source>
</evidence>
<feature type="domain" description="PB1" evidence="1">
    <location>
        <begin position="6"/>
        <end position="89"/>
    </location>
</feature>
<dbReference type="SUPFAM" id="SSF54277">
    <property type="entry name" value="CAD &amp; PB1 domains"/>
    <property type="match status" value="1"/>
</dbReference>
<dbReference type="OrthoDB" id="661148at2759"/>
<dbReference type="Gene3D" id="3.10.20.90">
    <property type="entry name" value="Phosphatidylinositol 3-kinase Catalytic Subunit, Chain A, domain 1"/>
    <property type="match status" value="1"/>
</dbReference>
<proteinExistence type="predicted"/>
<accession>A0A4V1IPW4</accession>
<dbReference type="InterPro" id="IPR000270">
    <property type="entry name" value="PB1_dom"/>
</dbReference>
<name>A0A4V1IPW4_9FUNG</name>
<feature type="non-terminal residue" evidence="2">
    <location>
        <position position="1"/>
    </location>
</feature>
<sequence length="126" mass="13465">ETAVLALSFKIWYNDIQGIRRFTLTDGAPLSWAAVASKLCSLFDLPPGPVQATHIDADGDSVLLFTDEELRDAIALFDGKSVRLNVKVSACTASAPSISSSELAAHAYADFGTVNYPSLQKMNESA</sequence>